<dbReference type="EMBL" id="JANUGQ010000009">
    <property type="protein sequence ID" value="MCS0636649.1"/>
    <property type="molecule type" value="Genomic_DNA"/>
</dbReference>
<evidence type="ECO:0000313" key="4">
    <source>
        <dbReference type="Proteomes" id="UP001431313"/>
    </source>
</evidence>
<accession>A0ABT2CJ72</accession>
<name>A0ABT2CJ72_9ACTN</name>
<keyword evidence="1" id="KW-0808">Transferase</keyword>
<keyword evidence="1" id="KW-0723">Serine/threonine-protein kinase</keyword>
<protein>
    <submittedName>
        <fullName evidence="3">ATP-binding protein</fullName>
    </submittedName>
</protein>
<dbReference type="RefSeq" id="WP_258787861.1">
    <property type="nucleotide sequence ID" value="NZ_JANUGQ010000009.1"/>
</dbReference>
<keyword evidence="3" id="KW-0547">Nucleotide-binding</keyword>
<organism evidence="3 4">
    <name type="scientific">Streptomyces pyxinae</name>
    <dbReference type="NCBI Taxonomy" id="2970734"/>
    <lineage>
        <taxon>Bacteria</taxon>
        <taxon>Bacillati</taxon>
        <taxon>Actinomycetota</taxon>
        <taxon>Actinomycetes</taxon>
        <taxon>Kitasatosporales</taxon>
        <taxon>Streptomycetaceae</taxon>
        <taxon>Streptomyces</taxon>
    </lineage>
</organism>
<keyword evidence="4" id="KW-1185">Reference proteome</keyword>
<evidence type="ECO:0000313" key="3">
    <source>
        <dbReference type="EMBL" id="MCS0636649.1"/>
    </source>
</evidence>
<dbReference type="PANTHER" id="PTHR35526:SF3">
    <property type="entry name" value="ANTI-SIGMA-F FACTOR RSBW"/>
    <property type="match status" value="1"/>
</dbReference>
<dbReference type="Pfam" id="PF13581">
    <property type="entry name" value="HATPase_c_2"/>
    <property type="match status" value="1"/>
</dbReference>
<evidence type="ECO:0000259" key="2">
    <source>
        <dbReference type="Pfam" id="PF13581"/>
    </source>
</evidence>
<comment type="caution">
    <text evidence="3">The sequence shown here is derived from an EMBL/GenBank/DDBJ whole genome shotgun (WGS) entry which is preliminary data.</text>
</comment>
<feature type="domain" description="Histidine kinase/HSP90-like ATPase" evidence="2">
    <location>
        <begin position="45"/>
        <end position="145"/>
    </location>
</feature>
<dbReference type="CDD" id="cd16936">
    <property type="entry name" value="HATPase_RsbW-like"/>
    <property type="match status" value="1"/>
</dbReference>
<sequence length="152" mass="16597">MNTDMTTDPRALGHLAPVQPLRRAAEYTGEPGCIADARALADSFLQQLAAEWLAPLSGRRAEDVRLVVSELVTNADRHSFGPYLLELEGEASWLTVTVYDSSCALPYRFDRDPGRVGGHGMEIVHALCDRLTVEHVPVGKRVRAAFALGDPD</sequence>
<dbReference type="InterPro" id="IPR050267">
    <property type="entry name" value="Anti-sigma-factor_SerPK"/>
</dbReference>
<proteinExistence type="predicted"/>
<reference evidence="3" key="1">
    <citation type="submission" date="2022-08" db="EMBL/GenBank/DDBJ databases">
        <authorList>
            <person name="Somphong A."/>
            <person name="Phongsopitanun W."/>
        </authorList>
    </citation>
    <scope>NUCLEOTIDE SEQUENCE</scope>
    <source>
        <strain evidence="3">LP05-1</strain>
    </source>
</reference>
<dbReference type="SUPFAM" id="SSF55874">
    <property type="entry name" value="ATPase domain of HSP90 chaperone/DNA topoisomerase II/histidine kinase"/>
    <property type="match status" value="1"/>
</dbReference>
<keyword evidence="1" id="KW-0418">Kinase</keyword>
<dbReference type="InterPro" id="IPR036890">
    <property type="entry name" value="HATPase_C_sf"/>
</dbReference>
<dbReference type="Gene3D" id="3.30.565.10">
    <property type="entry name" value="Histidine kinase-like ATPase, C-terminal domain"/>
    <property type="match status" value="1"/>
</dbReference>
<dbReference type="InterPro" id="IPR003594">
    <property type="entry name" value="HATPase_dom"/>
</dbReference>
<dbReference type="PANTHER" id="PTHR35526">
    <property type="entry name" value="ANTI-SIGMA-F FACTOR RSBW-RELATED"/>
    <property type="match status" value="1"/>
</dbReference>
<gene>
    <name evidence="3" type="ORF">NX801_13465</name>
</gene>
<keyword evidence="3" id="KW-0067">ATP-binding</keyword>
<dbReference type="GO" id="GO:0005524">
    <property type="term" value="F:ATP binding"/>
    <property type="evidence" value="ECO:0007669"/>
    <property type="project" value="UniProtKB-KW"/>
</dbReference>
<dbReference type="Proteomes" id="UP001431313">
    <property type="component" value="Unassembled WGS sequence"/>
</dbReference>
<evidence type="ECO:0000256" key="1">
    <source>
        <dbReference type="ARBA" id="ARBA00022527"/>
    </source>
</evidence>